<evidence type="ECO:0000313" key="3">
    <source>
        <dbReference type="EMBL" id="KIY47076.1"/>
    </source>
</evidence>
<evidence type="ECO:0000259" key="2">
    <source>
        <dbReference type="Pfam" id="PF03184"/>
    </source>
</evidence>
<organism evidence="3 4">
    <name type="scientific">Fistulina hepatica ATCC 64428</name>
    <dbReference type="NCBI Taxonomy" id="1128425"/>
    <lineage>
        <taxon>Eukaryota</taxon>
        <taxon>Fungi</taxon>
        <taxon>Dikarya</taxon>
        <taxon>Basidiomycota</taxon>
        <taxon>Agaricomycotina</taxon>
        <taxon>Agaricomycetes</taxon>
        <taxon>Agaricomycetidae</taxon>
        <taxon>Agaricales</taxon>
        <taxon>Fistulinaceae</taxon>
        <taxon>Fistulina</taxon>
    </lineage>
</organism>
<dbReference type="Gene3D" id="3.30.420.10">
    <property type="entry name" value="Ribonuclease H-like superfamily/Ribonuclease H"/>
    <property type="match status" value="1"/>
</dbReference>
<dbReference type="Pfam" id="PF03184">
    <property type="entry name" value="DDE_1"/>
    <property type="match status" value="1"/>
</dbReference>
<dbReference type="AlphaFoldDB" id="A0A0D7AAV8"/>
<dbReference type="Proteomes" id="UP000054144">
    <property type="component" value="Unassembled WGS sequence"/>
</dbReference>
<feature type="non-terminal residue" evidence="3">
    <location>
        <position position="365"/>
    </location>
</feature>
<accession>A0A0D7AAV8</accession>
<sequence>MDESSFPHGNLGKEQVIRGCGTKTQHKQGGADCENVTALCIICADGSIIPPQIVYKSKNYQPGWFEVNITNAIISKLECGWTNSEIGLIWLKDMFNKHTREKANGRTRVLILDGHSSHYSLDFIHYAHQNNIVILAYPPHCTHTLQGLDIICFAQMKTCWHEEIQAFEDAHMKSPTKADFTSLFGRAFIRAFMPDTVRAAFTKTGIYPYNPNIISIAQSKPSILSSIKGTFPLPMPLPVHAIMAAFSTRLPTTFNDVPNHASADAQSSNPHANLNEDHSMPINTTFSVQRHKWVLDVDPKMFTLCKRLRSMYALLGSTSSGSFLVSNVKVTSVALIAHPVVDHMPSELPIPNWSILDMPEDTSKM</sequence>
<dbReference type="PANTHER" id="PTHR19303">
    <property type="entry name" value="TRANSPOSON"/>
    <property type="match status" value="1"/>
</dbReference>
<name>A0A0D7AAV8_9AGAR</name>
<gene>
    <name evidence="3" type="ORF">FISHEDRAFT_46031</name>
</gene>
<keyword evidence="4" id="KW-1185">Reference proteome</keyword>
<dbReference type="OrthoDB" id="3265672at2759"/>
<dbReference type="GO" id="GO:0005634">
    <property type="term" value="C:nucleus"/>
    <property type="evidence" value="ECO:0007669"/>
    <property type="project" value="TreeGrafter"/>
</dbReference>
<proteinExistence type="predicted"/>
<protein>
    <submittedName>
        <fullName evidence="3">DDE-domain-containing protein</fullName>
    </submittedName>
</protein>
<dbReference type="GO" id="GO:0003677">
    <property type="term" value="F:DNA binding"/>
    <property type="evidence" value="ECO:0007669"/>
    <property type="project" value="TreeGrafter"/>
</dbReference>
<dbReference type="PANTHER" id="PTHR19303:SF74">
    <property type="entry name" value="POGO TRANSPOSABLE ELEMENT WITH KRAB DOMAIN"/>
    <property type="match status" value="1"/>
</dbReference>
<feature type="domain" description="DDE-1" evidence="2">
    <location>
        <begin position="37"/>
        <end position="166"/>
    </location>
</feature>
<evidence type="ECO:0000256" key="1">
    <source>
        <dbReference type="SAM" id="MobiDB-lite"/>
    </source>
</evidence>
<dbReference type="InterPro" id="IPR050863">
    <property type="entry name" value="CenT-Element_Derived"/>
</dbReference>
<evidence type="ECO:0000313" key="4">
    <source>
        <dbReference type="Proteomes" id="UP000054144"/>
    </source>
</evidence>
<dbReference type="InterPro" id="IPR004875">
    <property type="entry name" value="DDE_SF_endonuclease_dom"/>
</dbReference>
<reference evidence="3 4" key="1">
    <citation type="journal article" date="2015" name="Fungal Genet. Biol.">
        <title>Evolution of novel wood decay mechanisms in Agaricales revealed by the genome sequences of Fistulina hepatica and Cylindrobasidium torrendii.</title>
        <authorList>
            <person name="Floudas D."/>
            <person name="Held B.W."/>
            <person name="Riley R."/>
            <person name="Nagy L.G."/>
            <person name="Koehler G."/>
            <person name="Ransdell A.S."/>
            <person name="Younus H."/>
            <person name="Chow J."/>
            <person name="Chiniquy J."/>
            <person name="Lipzen A."/>
            <person name="Tritt A."/>
            <person name="Sun H."/>
            <person name="Haridas S."/>
            <person name="LaButti K."/>
            <person name="Ohm R.A."/>
            <person name="Kues U."/>
            <person name="Blanchette R.A."/>
            <person name="Grigoriev I.V."/>
            <person name="Minto R.E."/>
            <person name="Hibbett D.S."/>
        </authorList>
    </citation>
    <scope>NUCLEOTIDE SEQUENCE [LARGE SCALE GENOMIC DNA]</scope>
    <source>
        <strain evidence="3 4">ATCC 64428</strain>
    </source>
</reference>
<feature type="region of interest" description="Disordered" evidence="1">
    <location>
        <begin position="257"/>
        <end position="278"/>
    </location>
</feature>
<dbReference type="InterPro" id="IPR036397">
    <property type="entry name" value="RNaseH_sf"/>
</dbReference>
<dbReference type="EMBL" id="KN882015">
    <property type="protein sequence ID" value="KIY47076.1"/>
    <property type="molecule type" value="Genomic_DNA"/>
</dbReference>